<organism evidence="3 4">
    <name type="scientific">Peribacillus asahii</name>
    <dbReference type="NCBI Taxonomy" id="228899"/>
    <lineage>
        <taxon>Bacteria</taxon>
        <taxon>Bacillati</taxon>
        <taxon>Bacillota</taxon>
        <taxon>Bacilli</taxon>
        <taxon>Bacillales</taxon>
        <taxon>Bacillaceae</taxon>
        <taxon>Peribacillus</taxon>
    </lineage>
</organism>
<dbReference type="AlphaFoldDB" id="A0A398BBH8"/>
<feature type="transmembrane region" description="Helical" evidence="1">
    <location>
        <begin position="14"/>
        <end position="35"/>
    </location>
</feature>
<evidence type="ECO:0000313" key="3">
    <source>
        <dbReference type="EMBL" id="RID86924.1"/>
    </source>
</evidence>
<dbReference type="Proteomes" id="UP000266016">
    <property type="component" value="Unassembled WGS sequence"/>
</dbReference>
<feature type="domain" description="LysM" evidence="2">
    <location>
        <begin position="44"/>
        <end position="94"/>
    </location>
</feature>
<reference evidence="3 4" key="1">
    <citation type="submission" date="2018-08" db="EMBL/GenBank/DDBJ databases">
        <title>Bacillus jemisoniae sp. nov., Bacillus chryseoplanitiae sp. nov., Bacillus resnikiae sp. nov., and Bacillus frankliniae sp. nov., isolated from Viking spacecraft and associated surfaces.</title>
        <authorList>
            <person name="Seuylemezian A."/>
            <person name="Vaishampayan P."/>
        </authorList>
    </citation>
    <scope>NUCLEOTIDE SEQUENCE [LARGE SCALE GENOMIC DNA]</scope>
    <source>
        <strain evidence="3 4">MA001</strain>
    </source>
</reference>
<dbReference type="Pfam" id="PF01476">
    <property type="entry name" value="LysM"/>
    <property type="match status" value="1"/>
</dbReference>
<dbReference type="EMBL" id="QWVS01000013">
    <property type="protein sequence ID" value="RID86924.1"/>
    <property type="molecule type" value="Genomic_DNA"/>
</dbReference>
<protein>
    <submittedName>
        <fullName evidence="3">LysM peptidoglycan-binding domain-containing protein</fullName>
    </submittedName>
</protein>
<name>A0A398BBH8_9BACI</name>
<keyword evidence="1" id="KW-0472">Membrane</keyword>
<dbReference type="SMART" id="SM00257">
    <property type="entry name" value="LysM"/>
    <property type="match status" value="1"/>
</dbReference>
<proteinExistence type="predicted"/>
<keyword evidence="1" id="KW-0812">Transmembrane</keyword>
<sequence length="109" mass="12332">MVEGFSLKAFYKKYFYTIVVAGAVFLLSILFSLTIQEDSSANFQSILIEEGDTLWSIASRYEESHLTKAEFIAWIEEYNEVRADALQPGETIVIPVTQDEHIQSMASAE</sequence>
<dbReference type="PROSITE" id="PS51782">
    <property type="entry name" value="LYSM"/>
    <property type="match status" value="1"/>
</dbReference>
<keyword evidence="1" id="KW-1133">Transmembrane helix</keyword>
<accession>A0A398BBH8</accession>
<dbReference type="Gene3D" id="3.10.350.10">
    <property type="entry name" value="LysM domain"/>
    <property type="match status" value="1"/>
</dbReference>
<comment type="caution">
    <text evidence="3">The sequence shown here is derived from an EMBL/GenBank/DDBJ whole genome shotgun (WGS) entry which is preliminary data.</text>
</comment>
<dbReference type="InterPro" id="IPR018392">
    <property type="entry name" value="LysM"/>
</dbReference>
<dbReference type="CDD" id="cd00118">
    <property type="entry name" value="LysM"/>
    <property type="match status" value="1"/>
</dbReference>
<evidence type="ECO:0000259" key="2">
    <source>
        <dbReference type="PROSITE" id="PS51782"/>
    </source>
</evidence>
<dbReference type="InterPro" id="IPR036779">
    <property type="entry name" value="LysM_dom_sf"/>
</dbReference>
<evidence type="ECO:0000256" key="1">
    <source>
        <dbReference type="SAM" id="Phobius"/>
    </source>
</evidence>
<evidence type="ECO:0000313" key="4">
    <source>
        <dbReference type="Proteomes" id="UP000266016"/>
    </source>
</evidence>
<gene>
    <name evidence="3" type="ORF">D1953_06285</name>
</gene>
<dbReference type="SUPFAM" id="SSF54106">
    <property type="entry name" value="LysM domain"/>
    <property type="match status" value="1"/>
</dbReference>
<keyword evidence="4" id="KW-1185">Reference proteome</keyword>